<accession>A0A8S4RCU0</accession>
<dbReference type="Gene3D" id="3.40.50.410">
    <property type="entry name" value="von Willebrand factor, type A domain"/>
    <property type="match status" value="1"/>
</dbReference>
<keyword evidence="6" id="KW-0347">Helicase</keyword>
<keyword evidence="5" id="KW-0378">Hydrolase</keyword>
<dbReference type="EMBL" id="CAKXAJ010025071">
    <property type="protein sequence ID" value="CAH2234567.1"/>
    <property type="molecule type" value="Genomic_DNA"/>
</dbReference>
<dbReference type="GO" id="GO:0003690">
    <property type="term" value="F:double-stranded DNA binding"/>
    <property type="evidence" value="ECO:0007669"/>
    <property type="project" value="TreeGrafter"/>
</dbReference>
<dbReference type="Gene3D" id="1.25.40.240">
    <property type="entry name" value="Ku, C-terminal domain"/>
    <property type="match status" value="1"/>
</dbReference>
<dbReference type="PANTHER" id="PTHR12604">
    <property type="entry name" value="KU AUTOANTIGEN DNA HELICASE"/>
    <property type="match status" value="1"/>
</dbReference>
<evidence type="ECO:0000256" key="3">
    <source>
        <dbReference type="ARBA" id="ARBA00022741"/>
    </source>
</evidence>
<comment type="similarity">
    <text evidence="2">Belongs to the ku80 family.</text>
</comment>
<dbReference type="Proteomes" id="UP000838756">
    <property type="component" value="Unassembled WGS sequence"/>
</dbReference>
<keyword evidence="4" id="KW-0227">DNA damage</keyword>
<comment type="caution">
    <text evidence="14">The sequence shown here is derived from an EMBL/GenBank/DDBJ whole genome shotgun (WGS) entry which is preliminary data.</text>
</comment>
<evidence type="ECO:0000256" key="10">
    <source>
        <dbReference type="ARBA" id="ARBA00023204"/>
    </source>
</evidence>
<dbReference type="Pfam" id="PF08785">
    <property type="entry name" value="Ku_PK_bind"/>
    <property type="match status" value="1"/>
</dbReference>
<evidence type="ECO:0000313" key="14">
    <source>
        <dbReference type="EMBL" id="CAH2234567.1"/>
    </source>
</evidence>
<evidence type="ECO:0000256" key="2">
    <source>
        <dbReference type="ARBA" id="ARBA00007726"/>
    </source>
</evidence>
<dbReference type="PANTHER" id="PTHR12604:SF4">
    <property type="entry name" value="X-RAY REPAIR CROSS-COMPLEMENTING PROTEIN 5"/>
    <property type="match status" value="1"/>
</dbReference>
<comment type="subcellular location">
    <subcellularLocation>
        <location evidence="1">Nucleus</location>
    </subcellularLocation>
</comment>
<organism evidence="14 15">
    <name type="scientific">Pararge aegeria aegeria</name>
    <dbReference type="NCBI Taxonomy" id="348720"/>
    <lineage>
        <taxon>Eukaryota</taxon>
        <taxon>Metazoa</taxon>
        <taxon>Ecdysozoa</taxon>
        <taxon>Arthropoda</taxon>
        <taxon>Hexapoda</taxon>
        <taxon>Insecta</taxon>
        <taxon>Pterygota</taxon>
        <taxon>Neoptera</taxon>
        <taxon>Endopterygota</taxon>
        <taxon>Lepidoptera</taxon>
        <taxon>Glossata</taxon>
        <taxon>Ditrysia</taxon>
        <taxon>Papilionoidea</taxon>
        <taxon>Nymphalidae</taxon>
        <taxon>Satyrinae</taxon>
        <taxon>Satyrini</taxon>
        <taxon>Parargina</taxon>
        <taxon>Pararge</taxon>
    </lineage>
</organism>
<dbReference type="GO" id="GO:0005524">
    <property type="term" value="F:ATP binding"/>
    <property type="evidence" value="ECO:0007669"/>
    <property type="project" value="UniProtKB-KW"/>
</dbReference>
<dbReference type="GO" id="GO:0016787">
    <property type="term" value="F:hydrolase activity"/>
    <property type="evidence" value="ECO:0007669"/>
    <property type="project" value="UniProtKB-KW"/>
</dbReference>
<keyword evidence="15" id="KW-1185">Reference proteome</keyword>
<dbReference type="Pfam" id="PF02735">
    <property type="entry name" value="Ku"/>
    <property type="match status" value="1"/>
</dbReference>
<dbReference type="GO" id="GO:0006310">
    <property type="term" value="P:DNA recombination"/>
    <property type="evidence" value="ECO:0007669"/>
    <property type="project" value="UniProtKB-KW"/>
</dbReference>
<keyword evidence="9" id="KW-0233">DNA recombination</keyword>
<evidence type="ECO:0000256" key="11">
    <source>
        <dbReference type="ARBA" id="ARBA00023242"/>
    </source>
</evidence>
<evidence type="ECO:0000256" key="1">
    <source>
        <dbReference type="ARBA" id="ARBA00004123"/>
    </source>
</evidence>
<keyword evidence="10" id="KW-0234">DNA repair</keyword>
<feature type="compositionally biased region" description="Polar residues" evidence="12">
    <location>
        <begin position="557"/>
        <end position="567"/>
    </location>
</feature>
<evidence type="ECO:0000256" key="7">
    <source>
        <dbReference type="ARBA" id="ARBA00022840"/>
    </source>
</evidence>
<dbReference type="GO" id="GO:0042162">
    <property type="term" value="F:telomeric DNA binding"/>
    <property type="evidence" value="ECO:0007669"/>
    <property type="project" value="InterPro"/>
</dbReference>
<name>A0A8S4RCU0_9NEOP</name>
<evidence type="ECO:0000256" key="9">
    <source>
        <dbReference type="ARBA" id="ARBA00023172"/>
    </source>
</evidence>
<keyword evidence="8" id="KW-0238">DNA-binding</keyword>
<dbReference type="CDD" id="cd00873">
    <property type="entry name" value="KU80"/>
    <property type="match status" value="1"/>
</dbReference>
<protein>
    <submittedName>
        <fullName evidence="14">Jg12127 protein</fullName>
    </submittedName>
</protein>
<dbReference type="InterPro" id="IPR006164">
    <property type="entry name" value="DNA_bd_Ku70/Ku80"/>
</dbReference>
<dbReference type="InterPro" id="IPR005161">
    <property type="entry name" value="Ku_N"/>
</dbReference>
<dbReference type="GO" id="GO:0043564">
    <property type="term" value="C:Ku70:Ku80 complex"/>
    <property type="evidence" value="ECO:0007669"/>
    <property type="project" value="InterPro"/>
</dbReference>
<dbReference type="GO" id="GO:0000723">
    <property type="term" value="P:telomere maintenance"/>
    <property type="evidence" value="ECO:0007669"/>
    <property type="project" value="InterPro"/>
</dbReference>
<evidence type="ECO:0000313" key="15">
    <source>
        <dbReference type="Proteomes" id="UP000838756"/>
    </source>
</evidence>
<dbReference type="Gene3D" id="1.10.1600.10">
    <property type="match status" value="1"/>
</dbReference>
<dbReference type="GO" id="GO:0004386">
    <property type="term" value="F:helicase activity"/>
    <property type="evidence" value="ECO:0007669"/>
    <property type="project" value="UniProtKB-KW"/>
</dbReference>
<dbReference type="SUPFAM" id="SSF100939">
    <property type="entry name" value="SPOC domain-like"/>
    <property type="match status" value="1"/>
</dbReference>
<dbReference type="SUPFAM" id="SSF101420">
    <property type="entry name" value="C-terminal domain of Ku80"/>
    <property type="match status" value="1"/>
</dbReference>
<dbReference type="GO" id="GO:0003684">
    <property type="term" value="F:damaged DNA binding"/>
    <property type="evidence" value="ECO:0007669"/>
    <property type="project" value="InterPro"/>
</dbReference>
<dbReference type="OrthoDB" id="30826at2759"/>
<dbReference type="SMART" id="SM00559">
    <property type="entry name" value="Ku78"/>
    <property type="match status" value="1"/>
</dbReference>
<evidence type="ECO:0000259" key="13">
    <source>
        <dbReference type="SMART" id="SM00559"/>
    </source>
</evidence>
<evidence type="ECO:0000256" key="6">
    <source>
        <dbReference type="ARBA" id="ARBA00022806"/>
    </source>
</evidence>
<keyword evidence="3" id="KW-0547">Nucleotide-binding</keyword>
<dbReference type="SUPFAM" id="SSF53300">
    <property type="entry name" value="vWA-like"/>
    <property type="match status" value="1"/>
</dbReference>
<evidence type="ECO:0000256" key="12">
    <source>
        <dbReference type="SAM" id="MobiDB-lite"/>
    </source>
</evidence>
<dbReference type="InterPro" id="IPR014893">
    <property type="entry name" value="Ku_PK_bind"/>
</dbReference>
<dbReference type="Gene3D" id="2.40.290.10">
    <property type="match status" value="1"/>
</dbReference>
<dbReference type="InterPro" id="IPR016194">
    <property type="entry name" value="SPOC-like_C_dom_sf"/>
</dbReference>
<dbReference type="InterPro" id="IPR036494">
    <property type="entry name" value="Ku_C_sf"/>
</dbReference>
<feature type="domain" description="Ku" evidence="13">
    <location>
        <begin position="299"/>
        <end position="438"/>
    </location>
</feature>
<evidence type="ECO:0000256" key="8">
    <source>
        <dbReference type="ARBA" id="ARBA00023125"/>
    </source>
</evidence>
<feature type="region of interest" description="Disordered" evidence="12">
    <location>
        <begin position="545"/>
        <end position="569"/>
    </location>
</feature>
<dbReference type="GO" id="GO:0006303">
    <property type="term" value="P:double-strand break repair via nonhomologous end joining"/>
    <property type="evidence" value="ECO:0007669"/>
    <property type="project" value="InterPro"/>
</dbReference>
<evidence type="ECO:0000256" key="5">
    <source>
        <dbReference type="ARBA" id="ARBA00022801"/>
    </source>
</evidence>
<dbReference type="InterPro" id="IPR036465">
    <property type="entry name" value="vWFA_dom_sf"/>
</dbReference>
<reference evidence="14" key="1">
    <citation type="submission" date="2022-03" db="EMBL/GenBank/DDBJ databases">
        <authorList>
            <person name="Lindestad O."/>
        </authorList>
    </citation>
    <scope>NUCLEOTIDE SEQUENCE</scope>
</reference>
<dbReference type="AlphaFoldDB" id="A0A8S4RCU0"/>
<gene>
    <name evidence="14" type="primary">jg12127</name>
    <name evidence="14" type="ORF">PAEG_LOCUS12388</name>
</gene>
<evidence type="ECO:0000256" key="4">
    <source>
        <dbReference type="ARBA" id="ARBA00022763"/>
    </source>
</evidence>
<keyword evidence="7" id="KW-0067">ATP-binding</keyword>
<keyword evidence="11" id="KW-0539">Nucleus</keyword>
<proteinExistence type="inferred from homology"/>
<dbReference type="Pfam" id="PF03731">
    <property type="entry name" value="Ku_N"/>
    <property type="match status" value="1"/>
</dbReference>
<sequence length="730" mass="82649">MIYWRSGGDDLKNPTGTGVLSTMAPTKIDLGTIIILDIGRNVSMPEEKNGQSFFEKGKECAGRIIERKIISQGKNLLGIILLGAKTTNNTLAEQAPGTCRNIQLLTDLQYPTWSMIRNLPDVPSKSKGNWFDALLVAAEHLKNGVPATKIVQKKIILMTNFLVPCDTEDKQIKQAIAGFQEEGFEVDIIGPDIYSEENDNNDVELARLFVEETKGATATFDYTMRYLLFHKKKATNAIPWNVDLSIGPNIKIPVSAYIRIKDEPVIKKWNTAIRNPVTNTASSSEGIKKEKVHINTEDQTTVAADNIIKGYEYGQQIIPFSDCDKSMLYDPGQKSLKVYGFTKSSNITWQNLNGDGLSYVFARKRNKKAQYALRCLVECLLELDLVGIVRRVYNNGNAPKMYALMPVIDTNNFVCLSMVGFCYKDEIKNMAFPVTNIKKYACNNEQVECFKELIKAMDLTTAYEESEFDDTEAFPIAKMVSPSAQYILDCIAYRAMNPGKPLPQPRDDIVMLFKIPPLIEKRSREVTEKLKKLFVLNKVEIKKRDKKKNHSMDMDDYQNQSSTSNADVTMGDLPKIDLKTLKRPDSIQRIGTMHPINDYDILKQGGKTVSDLATQMTEAIESMIHGNLDGNFSKALDAMMHFRNECLKTEPKLYNDWLKNFQTELTNRKRNNVIEMLNEKKLNYILQSENSLSTVKSYSCDDSQLYENDTEPMLTEVNISSEVNDLFDNM</sequence>
<dbReference type="InterPro" id="IPR024193">
    <property type="entry name" value="Ku80"/>
</dbReference>